<gene>
    <name evidence="2" type="ORF">E5Q11_15410</name>
</gene>
<protein>
    <recommendedName>
        <fullName evidence="4">MSHA biogenesis protein MshK</fullName>
    </recommendedName>
</protein>
<reference evidence="2 3" key="1">
    <citation type="submission" date="2019-04" db="EMBL/GenBank/DDBJ databases">
        <authorList>
            <person name="Park S."/>
            <person name="Yoon J.-H."/>
        </authorList>
    </citation>
    <scope>NUCLEOTIDE SEQUENCE [LARGE SCALE GENOMIC DNA]</scope>
    <source>
        <strain evidence="2 3">HJM-18</strain>
    </source>
</reference>
<dbReference type="EMBL" id="SRPF01000005">
    <property type="protein sequence ID" value="TGN38608.1"/>
    <property type="molecule type" value="Genomic_DNA"/>
</dbReference>
<feature type="region of interest" description="Disordered" evidence="1">
    <location>
        <begin position="1"/>
        <end position="26"/>
    </location>
</feature>
<organism evidence="2 3">
    <name type="scientific">Marinobacter confluentis</name>
    <dbReference type="NCBI Taxonomy" id="1697557"/>
    <lineage>
        <taxon>Bacteria</taxon>
        <taxon>Pseudomonadati</taxon>
        <taxon>Pseudomonadota</taxon>
        <taxon>Gammaproteobacteria</taxon>
        <taxon>Pseudomonadales</taxon>
        <taxon>Marinobacteraceae</taxon>
        <taxon>Marinobacter</taxon>
    </lineage>
</organism>
<evidence type="ECO:0000313" key="3">
    <source>
        <dbReference type="Proteomes" id="UP000298325"/>
    </source>
</evidence>
<comment type="caution">
    <text evidence="2">The sequence shown here is derived from an EMBL/GenBank/DDBJ whole genome shotgun (WGS) entry which is preliminary data.</text>
</comment>
<sequence length="95" mass="10734">MLLGADVHALQDPTRPNGFRVPQAEPAQQRSFDLASIIIGTDRRIAVIDGQARREGQTFDGVRLRRIHPDRVELVDQGRVRILRLDTLPQVRSSQ</sequence>
<evidence type="ECO:0000313" key="2">
    <source>
        <dbReference type="EMBL" id="TGN38608.1"/>
    </source>
</evidence>
<dbReference type="AlphaFoldDB" id="A0A4Z1BNN5"/>
<dbReference type="Proteomes" id="UP000298325">
    <property type="component" value="Unassembled WGS sequence"/>
</dbReference>
<accession>A0A4Z1BNN5</accession>
<name>A0A4Z1BNN5_9GAMM</name>
<evidence type="ECO:0008006" key="4">
    <source>
        <dbReference type="Google" id="ProtNLM"/>
    </source>
</evidence>
<dbReference type="OrthoDB" id="6370927at2"/>
<proteinExistence type="predicted"/>
<keyword evidence="3" id="KW-1185">Reference proteome</keyword>
<evidence type="ECO:0000256" key="1">
    <source>
        <dbReference type="SAM" id="MobiDB-lite"/>
    </source>
</evidence>